<feature type="transmembrane region" description="Helical" evidence="2">
    <location>
        <begin position="37"/>
        <end position="55"/>
    </location>
</feature>
<evidence type="ECO:0000313" key="3">
    <source>
        <dbReference type="EMBL" id="PTQ59676.1"/>
    </source>
</evidence>
<keyword evidence="2" id="KW-0812">Transmembrane</keyword>
<evidence type="ECO:0000313" key="4">
    <source>
        <dbReference type="Proteomes" id="UP000244189"/>
    </source>
</evidence>
<name>A0A2T5GK23_9SPHN</name>
<keyword evidence="4" id="KW-1185">Reference proteome</keyword>
<gene>
    <name evidence="3" type="ORF">C8J26_2528</name>
</gene>
<keyword evidence="2" id="KW-1133">Transmembrane helix</keyword>
<organism evidence="3 4">
    <name type="scientific">Sphingomonas aurantiaca</name>
    <dbReference type="NCBI Taxonomy" id="185949"/>
    <lineage>
        <taxon>Bacteria</taxon>
        <taxon>Pseudomonadati</taxon>
        <taxon>Pseudomonadota</taxon>
        <taxon>Alphaproteobacteria</taxon>
        <taxon>Sphingomonadales</taxon>
        <taxon>Sphingomonadaceae</taxon>
        <taxon>Sphingomonas</taxon>
    </lineage>
</organism>
<comment type="caution">
    <text evidence="3">The sequence shown here is derived from an EMBL/GenBank/DDBJ whole genome shotgun (WGS) entry which is preliminary data.</text>
</comment>
<feature type="compositionally biased region" description="Acidic residues" evidence="1">
    <location>
        <begin position="1"/>
        <end position="10"/>
    </location>
</feature>
<proteinExistence type="predicted"/>
<evidence type="ECO:0000256" key="1">
    <source>
        <dbReference type="SAM" id="MobiDB-lite"/>
    </source>
</evidence>
<feature type="region of interest" description="Disordered" evidence="1">
    <location>
        <begin position="1"/>
        <end position="27"/>
    </location>
</feature>
<accession>A0A2T5GK23</accession>
<dbReference type="Proteomes" id="UP000244189">
    <property type="component" value="Unassembled WGS sequence"/>
</dbReference>
<sequence length="84" mass="9533">MDYSDYDTELDEPRHPRADEDWDGVWDSDDRPRERPYAAGLAIALVVAAATFAILRSGWRRMPSRPDPVVPSAAEIFVRPPPPR</sequence>
<dbReference type="AlphaFoldDB" id="A0A2T5GK23"/>
<keyword evidence="2" id="KW-0472">Membrane</keyword>
<protein>
    <submittedName>
        <fullName evidence="3">Uncharacterized protein</fullName>
    </submittedName>
</protein>
<reference evidence="3 4" key="1">
    <citation type="submission" date="2018-04" db="EMBL/GenBank/DDBJ databases">
        <title>Genomic Encyclopedia of Type Strains, Phase III (KMG-III): the genomes of soil and plant-associated and newly described type strains.</title>
        <authorList>
            <person name="Whitman W."/>
        </authorList>
    </citation>
    <scope>NUCLEOTIDE SEQUENCE [LARGE SCALE GENOMIC DNA]</scope>
    <source>
        <strain evidence="3 4">MA101b</strain>
    </source>
</reference>
<dbReference type="EMBL" id="QAOG01000004">
    <property type="protein sequence ID" value="PTQ59676.1"/>
    <property type="molecule type" value="Genomic_DNA"/>
</dbReference>
<evidence type="ECO:0000256" key="2">
    <source>
        <dbReference type="SAM" id="Phobius"/>
    </source>
</evidence>